<gene>
    <name evidence="10" type="ORF">ACFP1K_32480</name>
</gene>
<dbReference type="SMART" id="SM00606">
    <property type="entry name" value="CBD_IV"/>
    <property type="match status" value="1"/>
</dbReference>
<dbReference type="PANTHER" id="PTHR43772:SF2">
    <property type="entry name" value="PUTATIVE (AFU_ORTHOLOGUE AFUA_2G04480)-RELATED"/>
    <property type="match status" value="1"/>
</dbReference>
<evidence type="ECO:0000256" key="2">
    <source>
        <dbReference type="ARBA" id="ARBA00022651"/>
    </source>
</evidence>
<keyword evidence="6 7" id="KW-0326">Glycosidase</keyword>
<keyword evidence="2" id="KW-0624">Polysaccharide degradation</keyword>
<evidence type="ECO:0000256" key="5">
    <source>
        <dbReference type="ARBA" id="ARBA00023277"/>
    </source>
</evidence>
<evidence type="ECO:0000256" key="3">
    <source>
        <dbReference type="ARBA" id="ARBA00022729"/>
    </source>
</evidence>
<dbReference type="Gene3D" id="2.60.120.260">
    <property type="entry name" value="Galactose-binding domain-like"/>
    <property type="match status" value="2"/>
</dbReference>
<dbReference type="InterPro" id="IPR006710">
    <property type="entry name" value="Glyco_hydro_43"/>
</dbReference>
<protein>
    <submittedName>
        <fullName evidence="10">Family 43 glycosylhydrolase</fullName>
    </submittedName>
</protein>
<name>A0ABW1NSR9_9ACTN</name>
<reference evidence="11" key="1">
    <citation type="journal article" date="2019" name="Int. J. Syst. Evol. Microbiol.">
        <title>The Global Catalogue of Microorganisms (GCM) 10K type strain sequencing project: providing services to taxonomists for standard genome sequencing and annotation.</title>
        <authorList>
            <consortium name="The Broad Institute Genomics Platform"/>
            <consortium name="The Broad Institute Genome Sequencing Center for Infectious Disease"/>
            <person name="Wu L."/>
            <person name="Ma J."/>
        </authorList>
    </citation>
    <scope>NUCLEOTIDE SEQUENCE [LARGE SCALE GENOMIC DNA]</scope>
    <source>
        <strain evidence="11">JCM 30346</strain>
    </source>
</reference>
<dbReference type="Gene3D" id="2.115.10.20">
    <property type="entry name" value="Glycosyl hydrolase domain, family 43"/>
    <property type="match status" value="1"/>
</dbReference>
<dbReference type="PANTHER" id="PTHR43772">
    <property type="entry name" value="ENDO-1,4-BETA-XYLANASE"/>
    <property type="match status" value="1"/>
</dbReference>
<dbReference type="PROSITE" id="PS51175">
    <property type="entry name" value="CBM6"/>
    <property type="match status" value="1"/>
</dbReference>
<proteinExistence type="inferred from homology"/>
<dbReference type="SUPFAM" id="SSF49785">
    <property type="entry name" value="Galactose-binding domain-like"/>
    <property type="match status" value="2"/>
</dbReference>
<dbReference type="EMBL" id="JBHSRF010000072">
    <property type="protein sequence ID" value="MFC6085923.1"/>
    <property type="molecule type" value="Genomic_DNA"/>
</dbReference>
<keyword evidence="3 8" id="KW-0732">Signal</keyword>
<keyword evidence="11" id="KW-1185">Reference proteome</keyword>
<dbReference type="CDD" id="cd04084">
    <property type="entry name" value="CBM6_xylanase-like"/>
    <property type="match status" value="1"/>
</dbReference>
<evidence type="ECO:0000256" key="4">
    <source>
        <dbReference type="ARBA" id="ARBA00022801"/>
    </source>
</evidence>
<dbReference type="Pfam" id="PF03422">
    <property type="entry name" value="CBM_6"/>
    <property type="match status" value="1"/>
</dbReference>
<keyword evidence="4 7" id="KW-0378">Hydrolase</keyword>
<dbReference type="InterPro" id="IPR008979">
    <property type="entry name" value="Galactose-bd-like_sf"/>
</dbReference>
<comment type="caution">
    <text evidence="10">The sequence shown here is derived from an EMBL/GenBank/DDBJ whole genome shotgun (WGS) entry which is preliminary data.</text>
</comment>
<evidence type="ECO:0000313" key="10">
    <source>
        <dbReference type="EMBL" id="MFC6085923.1"/>
    </source>
</evidence>
<dbReference type="InterPro" id="IPR005084">
    <property type="entry name" value="CBM6"/>
</dbReference>
<evidence type="ECO:0000256" key="6">
    <source>
        <dbReference type="ARBA" id="ARBA00023295"/>
    </source>
</evidence>
<feature type="domain" description="CBM6" evidence="9">
    <location>
        <begin position="319"/>
        <end position="442"/>
    </location>
</feature>
<dbReference type="InterPro" id="IPR052176">
    <property type="entry name" value="Glycosyl_Hydrlase_43_Enz"/>
</dbReference>
<dbReference type="CDD" id="cd18618">
    <property type="entry name" value="GH43_Xsa43E-like"/>
    <property type="match status" value="1"/>
</dbReference>
<sequence>MSLLCVVALLPVAPARADNPLVQTIYTADPAPLVYNGRVYLYTGHDEDGSTYFTMRDWRVFSSADMVNWTDHGSPMSLATFSWASQDAWAGHTVYRNGKFYWYVPVKDRASGQMAIGVGVSTSPTGPFSDALGRPLVRNGEIDPNVFIDDNGQAYLYWGNPNLWYVRLNTDMISYSGSPTQIPLTTAGFGTRTGTAGRPTLYEEAPWVYKRNGLYYNVYAAKCCSEFIAYSTATGPTGPWTYRGTVMPTQGGSFTNHPGVIDFQGGSYFFYHNGALPGGGGYTRSVAVEKFGYNADGTIPTINMTTTGPPQVGTLDPYVRQEAETAAWSSGVETEPAGEGGINVGYIENGDYVKVRGVAFGNGATGFTARVASGSGGGRIELRLGSATGTLVGTCDVPGTGGWQTWTTVTCPVSGATGTRDLFLRFTGGSGNLFNVNWWQFTTSGGGGNQLTNGDMEGGTTGWTASGGTLSSSTSAAHGGTRSLQITGRTASWNGPHQNVTSKLVNGRNYTTSVWVRAQSGTPSVKATLTLTADGTTRYIQLTPAATANSSGWIQLSGTAAVSWTGTLSNASFYVETSSGTDGFSIDDASFQ</sequence>
<dbReference type="InterPro" id="IPR023296">
    <property type="entry name" value="Glyco_hydro_beta-prop_sf"/>
</dbReference>
<dbReference type="Pfam" id="PF02018">
    <property type="entry name" value="CBM_4_9"/>
    <property type="match status" value="1"/>
</dbReference>
<evidence type="ECO:0000313" key="11">
    <source>
        <dbReference type="Proteomes" id="UP001596137"/>
    </source>
</evidence>
<accession>A0ABW1NSR9</accession>
<evidence type="ECO:0000256" key="8">
    <source>
        <dbReference type="SAM" id="SignalP"/>
    </source>
</evidence>
<comment type="similarity">
    <text evidence="1 7">Belongs to the glycosyl hydrolase 43 family.</text>
</comment>
<dbReference type="InterPro" id="IPR003305">
    <property type="entry name" value="CenC_carb-bd"/>
</dbReference>
<dbReference type="SUPFAM" id="SSF75005">
    <property type="entry name" value="Arabinanase/levansucrase/invertase"/>
    <property type="match status" value="1"/>
</dbReference>
<feature type="chain" id="PRO_5047186332" evidence="8">
    <location>
        <begin position="18"/>
        <end position="592"/>
    </location>
</feature>
<dbReference type="RefSeq" id="WP_380760582.1">
    <property type="nucleotide sequence ID" value="NZ_JBHSRF010000072.1"/>
</dbReference>
<evidence type="ECO:0000259" key="9">
    <source>
        <dbReference type="PROSITE" id="PS51175"/>
    </source>
</evidence>
<evidence type="ECO:0000256" key="1">
    <source>
        <dbReference type="ARBA" id="ARBA00009865"/>
    </source>
</evidence>
<organism evidence="10 11">
    <name type="scientific">Sphaerisporangium aureirubrum</name>
    <dbReference type="NCBI Taxonomy" id="1544736"/>
    <lineage>
        <taxon>Bacteria</taxon>
        <taxon>Bacillati</taxon>
        <taxon>Actinomycetota</taxon>
        <taxon>Actinomycetes</taxon>
        <taxon>Streptosporangiales</taxon>
        <taxon>Streptosporangiaceae</taxon>
        <taxon>Sphaerisporangium</taxon>
    </lineage>
</organism>
<dbReference type="InterPro" id="IPR006584">
    <property type="entry name" value="Cellulose-bd_IV"/>
</dbReference>
<keyword evidence="2" id="KW-0858">Xylan degradation</keyword>
<evidence type="ECO:0000256" key="7">
    <source>
        <dbReference type="RuleBase" id="RU361187"/>
    </source>
</evidence>
<feature type="signal peptide" evidence="8">
    <location>
        <begin position="1"/>
        <end position="17"/>
    </location>
</feature>
<keyword evidence="5" id="KW-0119">Carbohydrate metabolism</keyword>
<dbReference type="Pfam" id="PF04616">
    <property type="entry name" value="Glyco_hydro_43"/>
    <property type="match status" value="1"/>
</dbReference>
<dbReference type="Proteomes" id="UP001596137">
    <property type="component" value="Unassembled WGS sequence"/>
</dbReference>